<dbReference type="RefSeq" id="WP_118258542.1">
    <property type="nucleotide sequence ID" value="NZ_CALBWO010000039.1"/>
</dbReference>
<dbReference type="Pfam" id="PF18944">
    <property type="entry name" value="DUF5691"/>
    <property type="match status" value="1"/>
</dbReference>
<gene>
    <name evidence="1" type="ORF">DWW18_02470</name>
</gene>
<dbReference type="Proteomes" id="UP000283589">
    <property type="component" value="Unassembled WGS sequence"/>
</dbReference>
<accession>A0A412X5U7</accession>
<dbReference type="InterPro" id="IPR043746">
    <property type="entry name" value="DUF5691"/>
</dbReference>
<evidence type="ECO:0000313" key="1">
    <source>
        <dbReference type="EMBL" id="RGV36297.1"/>
    </source>
</evidence>
<comment type="caution">
    <text evidence="1">The sequence shown here is derived from an EMBL/GenBank/DDBJ whole genome shotgun (WGS) entry which is preliminary data.</text>
</comment>
<organism evidence="1 2">
    <name type="scientific">Butyricimonas virosa</name>
    <dbReference type="NCBI Taxonomy" id="544645"/>
    <lineage>
        <taxon>Bacteria</taxon>
        <taxon>Pseudomonadati</taxon>
        <taxon>Bacteroidota</taxon>
        <taxon>Bacteroidia</taxon>
        <taxon>Bacteroidales</taxon>
        <taxon>Odoribacteraceae</taxon>
        <taxon>Butyricimonas</taxon>
    </lineage>
</organism>
<proteinExistence type="predicted"/>
<dbReference type="EMBL" id="QRZA01000002">
    <property type="protein sequence ID" value="RGV36297.1"/>
    <property type="molecule type" value="Genomic_DNA"/>
</dbReference>
<protein>
    <submittedName>
        <fullName evidence="1">Uncharacterized protein</fullName>
    </submittedName>
</protein>
<name>A0A412X5U7_9BACT</name>
<sequence length="490" mass="56662">MSITDNVINIALLGTANREMTSGELPEDLAGTLERVKENATDGEEVFYKGAAAFFAYYRSGLEPLKLKDPVPVSEAGPEMRPYVGQKAAAILSILLGEKYANMLLFWYRKAAEREQLIPPEYLPQVLTRVFQPGSQTAKRERQLLISLVGNRRRWLLPIMGYAVLQEEDDDTWETATHVDRKLILSRVRRENPARGIEMLRAEWKNESAQHRAEFLACLETGLSVADEDFLEEVRGGDRSSTVRDEALRLLRMIPESRILHLFAETLKKHLHYRRLLGWSVDPIAYTEEFKKLGINEVSSNKGESDSDYILRQMAQCMPLSFWCEFFDCDPETAAQRMRKSPPFSKYIYLTDTILGYKNRDWAYHVLKDERVLQSPDLMQLVPLLSVEQREQLNLSGKADRNFYISQWFDEDDSEWGEKFSRGVLKMIYAMDYCYYDRPTCEALALRLPASMYDYVSTLGTSRESSASHWEFTVRLQQLLLMKKEIIQAF</sequence>
<dbReference type="STRING" id="1121130.GCA_000519105_00191"/>
<evidence type="ECO:0000313" key="2">
    <source>
        <dbReference type="Proteomes" id="UP000283589"/>
    </source>
</evidence>
<reference evidence="1 2" key="1">
    <citation type="submission" date="2018-08" db="EMBL/GenBank/DDBJ databases">
        <title>A genome reference for cultivated species of the human gut microbiota.</title>
        <authorList>
            <person name="Zou Y."/>
            <person name="Xue W."/>
            <person name="Luo G."/>
        </authorList>
    </citation>
    <scope>NUCLEOTIDE SEQUENCE [LARGE SCALE GENOMIC DNA]</scope>
    <source>
        <strain evidence="1 2">AF14-49</strain>
    </source>
</reference>
<dbReference type="AlphaFoldDB" id="A0A412X5U7"/>